<comment type="catalytic activity">
    <reaction evidence="9">
        <text>a lipid X + a UDP-2-N,3-O-bis[(3R)-3-hydroxyacyl]-alpha-D-glucosamine = a lipid A disaccharide + UDP + H(+)</text>
        <dbReference type="Rhea" id="RHEA:67828"/>
        <dbReference type="ChEBI" id="CHEBI:15378"/>
        <dbReference type="ChEBI" id="CHEBI:58223"/>
        <dbReference type="ChEBI" id="CHEBI:137748"/>
        <dbReference type="ChEBI" id="CHEBI:176338"/>
        <dbReference type="ChEBI" id="CHEBI:176343"/>
        <dbReference type="EC" id="2.4.1.182"/>
    </reaction>
</comment>
<evidence type="ECO:0000313" key="12">
    <source>
        <dbReference type="Proteomes" id="UP000075799"/>
    </source>
</evidence>
<keyword evidence="5" id="KW-0441">Lipid A biosynthesis</keyword>
<reference evidence="11 12" key="1">
    <citation type="submission" date="2016-03" db="EMBL/GenBank/DDBJ databases">
        <authorList>
            <person name="Ploux O."/>
        </authorList>
    </citation>
    <scope>NUCLEOTIDE SEQUENCE [LARGE SCALE GENOMIC DNA]</scope>
    <source>
        <strain evidence="11 12">EC13</strain>
    </source>
</reference>
<evidence type="ECO:0000256" key="10">
    <source>
        <dbReference type="NCBIfam" id="TIGR00215"/>
    </source>
</evidence>
<dbReference type="GO" id="GO:0005543">
    <property type="term" value="F:phospholipid binding"/>
    <property type="evidence" value="ECO:0007669"/>
    <property type="project" value="TreeGrafter"/>
</dbReference>
<keyword evidence="6" id="KW-0328">Glycosyltransferase</keyword>
<evidence type="ECO:0000256" key="6">
    <source>
        <dbReference type="ARBA" id="ARBA00022676"/>
    </source>
</evidence>
<gene>
    <name evidence="11" type="ORF">AZI87_14050</name>
</gene>
<dbReference type="GO" id="GO:0016020">
    <property type="term" value="C:membrane"/>
    <property type="evidence" value="ECO:0007669"/>
    <property type="project" value="GOC"/>
</dbReference>
<dbReference type="InterPro" id="IPR003835">
    <property type="entry name" value="Glyco_trans_19"/>
</dbReference>
<evidence type="ECO:0000256" key="3">
    <source>
        <dbReference type="ARBA" id="ARBA00020902"/>
    </source>
</evidence>
<dbReference type="Pfam" id="PF02684">
    <property type="entry name" value="LpxB"/>
    <property type="match status" value="1"/>
</dbReference>
<evidence type="ECO:0000256" key="5">
    <source>
        <dbReference type="ARBA" id="ARBA00022556"/>
    </source>
</evidence>
<dbReference type="EMBL" id="LUKD01000006">
    <property type="protein sequence ID" value="KYG64350.1"/>
    <property type="molecule type" value="Genomic_DNA"/>
</dbReference>
<evidence type="ECO:0000313" key="11">
    <source>
        <dbReference type="EMBL" id="KYG64350.1"/>
    </source>
</evidence>
<dbReference type="SUPFAM" id="SSF53756">
    <property type="entry name" value="UDP-Glycosyltransferase/glycogen phosphorylase"/>
    <property type="match status" value="1"/>
</dbReference>
<organism evidence="11 12">
    <name type="scientific">Bdellovibrio bacteriovorus</name>
    <dbReference type="NCBI Taxonomy" id="959"/>
    <lineage>
        <taxon>Bacteria</taxon>
        <taxon>Pseudomonadati</taxon>
        <taxon>Bdellovibrionota</taxon>
        <taxon>Bdellovibrionia</taxon>
        <taxon>Bdellovibrionales</taxon>
        <taxon>Pseudobdellovibrionaceae</taxon>
        <taxon>Bdellovibrio</taxon>
    </lineage>
</organism>
<comment type="function">
    <text evidence="1">Condensation of UDP-2,3-diacylglucosamine and 2,3-diacylglucosamine-1-phosphate to form lipid A disaccharide, a precursor of lipid A, a phosphorylated glycolipid that anchors the lipopolysaccharide to the outer membrane of the cell.</text>
</comment>
<evidence type="ECO:0000256" key="7">
    <source>
        <dbReference type="ARBA" id="ARBA00022679"/>
    </source>
</evidence>
<evidence type="ECO:0000256" key="1">
    <source>
        <dbReference type="ARBA" id="ARBA00002056"/>
    </source>
</evidence>
<evidence type="ECO:0000256" key="8">
    <source>
        <dbReference type="ARBA" id="ARBA00023098"/>
    </source>
</evidence>
<evidence type="ECO:0000256" key="4">
    <source>
        <dbReference type="ARBA" id="ARBA00022516"/>
    </source>
</evidence>
<dbReference type="EC" id="2.4.1.182" evidence="2 10"/>
<keyword evidence="7" id="KW-0808">Transferase</keyword>
<evidence type="ECO:0000256" key="2">
    <source>
        <dbReference type="ARBA" id="ARBA00012687"/>
    </source>
</evidence>
<dbReference type="GO" id="GO:0008915">
    <property type="term" value="F:lipid-A-disaccharide synthase activity"/>
    <property type="evidence" value="ECO:0007669"/>
    <property type="project" value="UniProtKB-UniRule"/>
</dbReference>
<keyword evidence="4" id="KW-0444">Lipid biosynthesis</keyword>
<dbReference type="NCBIfam" id="TIGR00215">
    <property type="entry name" value="lpxB"/>
    <property type="match status" value="1"/>
</dbReference>
<dbReference type="PANTHER" id="PTHR30372">
    <property type="entry name" value="LIPID-A-DISACCHARIDE SYNTHASE"/>
    <property type="match status" value="1"/>
</dbReference>
<dbReference type="OrthoDB" id="5288848at2"/>
<name>A0A162G4Z3_BDEBC</name>
<protein>
    <recommendedName>
        <fullName evidence="3 10">Lipid-A-disaccharide synthase</fullName>
        <ecNumber evidence="2 10">2.4.1.182</ecNumber>
    </recommendedName>
</protein>
<proteinExistence type="predicted"/>
<dbReference type="Proteomes" id="UP000075799">
    <property type="component" value="Unassembled WGS sequence"/>
</dbReference>
<dbReference type="RefSeq" id="WP_063208427.1">
    <property type="nucleotide sequence ID" value="NZ_LUKD01000006.1"/>
</dbReference>
<evidence type="ECO:0000256" key="9">
    <source>
        <dbReference type="ARBA" id="ARBA00048975"/>
    </source>
</evidence>
<dbReference type="AlphaFoldDB" id="A0A162G4Z3"/>
<sequence>MDQVLFVAAEASSVTYAQRILEAWKKQGRHIHAFGVGSQDMENIGFERLGKSEEMAVVGAAEIIAQYSHLKGVFDSLVAEAEKRRPKVAIVMDYPEFNLMLSKKLHAMGIPVVYYISPQVWAWRKGRVKTIKKYCKEVFVLFPFEVPFYEEHGVPVEFVGHPLLDELDDKLLNDKEYLKIHRNQCGIRDDEIVLGLMPGSRRLELKQHFQIQLDTARVLAKKYPNLKVVILTAPTFTKEKMQEYLEDFRLPYVLLKDEPFRMIHLVDMMLVASGTATLQVGILKKPMVIMYRMKWLTGVFAKLVVRGTKYFGLVNLILNKEAVPERFQSEVNPEHLASLLEKYIVDPAYKAQVIHDLEELRKYLGDRGATQRVVKALDKYLTK</sequence>
<dbReference type="PANTHER" id="PTHR30372:SF4">
    <property type="entry name" value="LIPID-A-DISACCHARIDE SYNTHASE, MITOCHONDRIAL-RELATED"/>
    <property type="match status" value="1"/>
</dbReference>
<keyword evidence="8" id="KW-0443">Lipid metabolism</keyword>
<dbReference type="GO" id="GO:0009245">
    <property type="term" value="P:lipid A biosynthetic process"/>
    <property type="evidence" value="ECO:0007669"/>
    <property type="project" value="UniProtKB-UniRule"/>
</dbReference>
<accession>A0A162G4Z3</accession>
<comment type="caution">
    <text evidence="11">The sequence shown here is derived from an EMBL/GenBank/DDBJ whole genome shotgun (WGS) entry which is preliminary data.</text>
</comment>